<accession>A0A345PEK1</accession>
<sequence>MFSPPYEQENFDYELKESIVRYSNALSNRLKLYKENYKKCDWVKKEDPFVIAMASYAQVDYGREYIYGMLALLFGVYFEEQNLGYTLKDSIIKNNSQSSIPLGVFFNESFKDISAIIFSSTTTIGKVSATIASKEDYAQNTVLTLYHDLMDEDIPFKINIVTPNSAELLEDGLFIFHNPNASNPLDLKFFNSPGITQIFIDKNMRVRYTGNHCPTIARLDLPNELINIFGDRIFRQVEAYNYNY</sequence>
<gene>
    <name evidence="1" type="ORF">CUC15_05645</name>
</gene>
<keyword evidence="2" id="KW-1185">Reference proteome</keyword>
<name>A0A345PEK1_9BACI</name>
<evidence type="ECO:0000313" key="2">
    <source>
        <dbReference type="Proteomes" id="UP000253908"/>
    </source>
</evidence>
<dbReference type="KEGG" id="ocn:CUC15_05645"/>
<dbReference type="AlphaFoldDB" id="A0A345PEK1"/>
<dbReference type="Proteomes" id="UP000253908">
    <property type="component" value="Chromosome"/>
</dbReference>
<reference evidence="2" key="1">
    <citation type="submission" date="2017-11" db="EMBL/GenBank/DDBJ databases">
        <authorList>
            <person name="Zhu W."/>
        </authorList>
    </citation>
    <scope>NUCLEOTIDE SEQUENCE [LARGE SCALE GENOMIC DNA]</scope>
    <source>
        <strain evidence="2">160</strain>
    </source>
</reference>
<proteinExistence type="predicted"/>
<evidence type="ECO:0000313" key="1">
    <source>
        <dbReference type="EMBL" id="AXI08431.1"/>
    </source>
</evidence>
<protein>
    <submittedName>
        <fullName evidence="1">Uncharacterized protein</fullName>
    </submittedName>
</protein>
<dbReference type="EMBL" id="CP024848">
    <property type="protein sequence ID" value="AXI08431.1"/>
    <property type="molecule type" value="Genomic_DNA"/>
</dbReference>
<dbReference type="OrthoDB" id="981968at2"/>
<organism evidence="1 2">
    <name type="scientific">Oceanobacillus zhaokaii</name>
    <dbReference type="NCBI Taxonomy" id="2052660"/>
    <lineage>
        <taxon>Bacteria</taxon>
        <taxon>Bacillati</taxon>
        <taxon>Bacillota</taxon>
        <taxon>Bacilli</taxon>
        <taxon>Bacillales</taxon>
        <taxon>Bacillaceae</taxon>
        <taxon>Oceanobacillus</taxon>
    </lineage>
</organism>